<sequence>MGERAETDPTILLVEDNPGDVRLIEEALQEPVNSLYITRNGREALDFLHRRNEFSDAPRPDVVLLDLNLPKVDGGQVLDEIRSDPDLAHIRVVVITSARAEHTALEPGAINEEDFITKPADPDEFLARVRTVIFD</sequence>
<geneLocation type="plasmid" evidence="3 5">
    <name>pNMAG01</name>
</geneLocation>
<dbReference type="EMBL" id="CP001933">
    <property type="protein sequence ID" value="ADD07225.1"/>
    <property type="molecule type" value="Genomic_DNA"/>
</dbReference>
<dbReference type="OrthoDB" id="2830at2157"/>
<dbReference type="Pfam" id="PF00072">
    <property type="entry name" value="Response_reg"/>
    <property type="match status" value="1"/>
</dbReference>
<reference evidence="3" key="4">
    <citation type="submission" date="2016-09" db="EMBL/GenBank/DDBJ databases">
        <authorList>
            <person name="Pfeiffer F."/>
        </authorList>
    </citation>
    <scope>NUCLEOTIDE SEQUENCE</scope>
    <source>
        <strain evidence="3">ATCC 43099</strain>
        <plasmid evidence="3">pNMAG01</plasmid>
    </source>
</reference>
<feature type="domain" description="Response regulatory" evidence="2">
    <location>
        <begin position="10"/>
        <end position="133"/>
    </location>
</feature>
<dbReference type="PANTHER" id="PTHR44520">
    <property type="entry name" value="RESPONSE REGULATOR RCP1-RELATED"/>
    <property type="match status" value="1"/>
</dbReference>
<dbReference type="GeneID" id="8826547"/>
<dbReference type="PROSITE" id="PS50110">
    <property type="entry name" value="RESPONSE_REGULATORY"/>
    <property type="match status" value="1"/>
</dbReference>
<dbReference type="HOGENOM" id="CLU_000445_69_17_2"/>
<reference evidence="4 6" key="3">
    <citation type="journal article" date="2014" name="PLoS Genet.">
        <title>Phylogenetically driven sequencing of extremely halophilic archaea reveals strategies for static and dynamic osmo-response.</title>
        <authorList>
            <person name="Becker E.A."/>
            <person name="Seitzer P.M."/>
            <person name="Tritt A."/>
            <person name="Larsen D."/>
            <person name="Krusor M."/>
            <person name="Yao A.I."/>
            <person name="Wu D."/>
            <person name="Madern D."/>
            <person name="Eisen J.A."/>
            <person name="Darling A.E."/>
            <person name="Facciotti M.T."/>
        </authorList>
    </citation>
    <scope>NUCLEOTIDE SEQUENCE [LARGE SCALE GENOMIC DNA]</scope>
    <source>
        <strain evidence="6">ATCC 43099 / DSM 3394 / CCM 3739 / CIP 104546 / IAM 13178 / JCM 8861 / NBRC 102185 / NCIMB 2190 / MS3</strain>
        <strain evidence="4">MS-3</strain>
    </source>
</reference>
<protein>
    <submittedName>
        <fullName evidence="3">Receiver box response regulator</fullName>
    </submittedName>
    <submittedName>
        <fullName evidence="4">Response regulator receiver protein</fullName>
    </submittedName>
</protein>
<reference evidence="3 5" key="2">
    <citation type="journal article" date="2012" name="BMC Genomics">
        <title>A comparative genomics perspective on the genetic content of the alkaliphilic haloarchaeon Natrialba magadii ATCC 43099T.</title>
        <authorList>
            <person name="Siddaramappa S."/>
            <person name="Challacombe J.F."/>
            <person name="Decastro R.E."/>
            <person name="Pfeiffer F."/>
            <person name="Sastre D.E."/>
            <person name="Gimenez M.I."/>
            <person name="Paggi R.A."/>
            <person name="Detter J.C."/>
            <person name="Davenport K.W."/>
            <person name="Goodwin L.A."/>
            <person name="Kyrpides N."/>
            <person name="Tapia R."/>
            <person name="Pitluck S."/>
            <person name="Lucas S."/>
            <person name="Woyke T."/>
            <person name="Maupin-Furlow J.A."/>
        </authorList>
    </citation>
    <scope>NUCLEOTIDE SEQUENCE [LARGE SCALE GENOMIC DNA]</scope>
    <source>
        <strain evidence="3">ATCC 43099</strain>
        <strain evidence="5">ATCC 43099 / DSM 3394 / CCM 3739 / CIP 104546 / IAM 13178 / JCM 8861 / NBRC 102185 / NCIMB 2190 / MS3</strain>
    </source>
</reference>
<dbReference type="KEGG" id="nmg:Nmag_3679"/>
<evidence type="ECO:0000313" key="6">
    <source>
        <dbReference type="Proteomes" id="UP000011543"/>
    </source>
</evidence>
<dbReference type="AlphaFoldDB" id="D3T0W6"/>
<reference evidence="5" key="1">
    <citation type="submission" date="2010-02" db="EMBL/GenBank/DDBJ databases">
        <title>Complete sequence of plasmid 1 of Natrialba magadii ATCC 43099.</title>
        <authorList>
            <consortium name="US DOE Joint Genome Institute"/>
            <person name="Lucas S."/>
            <person name="Copeland A."/>
            <person name="Lapidus A."/>
            <person name="Cheng J.-F."/>
            <person name="Bruce D."/>
            <person name="Goodwin L."/>
            <person name="Pitluck S."/>
            <person name="Davenport K."/>
            <person name="Saunders E."/>
            <person name="Detter J.C."/>
            <person name="Han C."/>
            <person name="Tapia R."/>
            <person name="Land M."/>
            <person name="Hauser L."/>
            <person name="Kyrpides N."/>
            <person name="Mikhailova N."/>
            <person name="De Castro R.E."/>
            <person name="Maupin-Furlow J.A."/>
            <person name="Woyke T."/>
        </authorList>
    </citation>
    <scope>NUCLEOTIDE SEQUENCE [LARGE SCALE GENOMIC DNA]</scope>
    <source>
        <strain evidence="5">ATCC 43099 / DSM 3394 / CCM 3739 / CIP 104546 / IAM 13178 / JCM 8861 / NBRC 102185 / NCIMB 2190 / MS3</strain>
        <plasmid evidence="5">pNMAG01</plasmid>
    </source>
</reference>
<accession>D3T0W6</accession>
<dbReference type="InterPro" id="IPR011006">
    <property type="entry name" value="CheY-like_superfamily"/>
</dbReference>
<gene>
    <name evidence="3" type="ordered locus">Nmag_3679</name>
    <name evidence="4" type="ORF">C500_00342</name>
</gene>
<dbReference type="EMBL" id="AOHS01000007">
    <property type="protein sequence ID" value="ELY34337.1"/>
    <property type="molecule type" value="Genomic_DNA"/>
</dbReference>
<dbReference type="RefSeq" id="WP_004266961.1">
    <property type="nucleotide sequence ID" value="NC_013923.1"/>
</dbReference>
<feature type="modified residue" description="4-aspartylphosphate" evidence="1">
    <location>
        <position position="66"/>
    </location>
</feature>
<dbReference type="InterPro" id="IPR001789">
    <property type="entry name" value="Sig_transdc_resp-reg_receiver"/>
</dbReference>
<keyword evidence="5" id="KW-1185">Reference proteome</keyword>
<dbReference type="SMART" id="SM00448">
    <property type="entry name" value="REC"/>
    <property type="match status" value="1"/>
</dbReference>
<dbReference type="InterPro" id="IPR052893">
    <property type="entry name" value="TCS_response_regulator"/>
</dbReference>
<evidence type="ECO:0000313" key="5">
    <source>
        <dbReference type="Proteomes" id="UP000001879"/>
    </source>
</evidence>
<evidence type="ECO:0000259" key="2">
    <source>
        <dbReference type="PROSITE" id="PS50110"/>
    </source>
</evidence>
<keyword evidence="1" id="KW-0597">Phosphoprotein</keyword>
<dbReference type="Gene3D" id="3.40.50.2300">
    <property type="match status" value="1"/>
</dbReference>
<dbReference type="SUPFAM" id="SSF52172">
    <property type="entry name" value="CheY-like"/>
    <property type="match status" value="1"/>
</dbReference>
<proteinExistence type="predicted"/>
<organism evidence="3 5">
    <name type="scientific">Natrialba magadii (strain ATCC 43099 / DSM 3394 / CCM 3739 / CIP 104546 / IAM 13178 / JCM 8861 / NBRC 102185 / NCIMB 2190 / MS3)</name>
    <name type="common">Natronobacterium magadii</name>
    <dbReference type="NCBI Taxonomy" id="547559"/>
    <lineage>
        <taxon>Archaea</taxon>
        <taxon>Methanobacteriati</taxon>
        <taxon>Methanobacteriota</taxon>
        <taxon>Stenosarchaea group</taxon>
        <taxon>Halobacteria</taxon>
        <taxon>Halobacteriales</taxon>
        <taxon>Natrialbaceae</taxon>
        <taxon>Natrialba</taxon>
    </lineage>
</organism>
<dbReference type="PATRIC" id="fig|547559.17.peg.61"/>
<dbReference type="PANTHER" id="PTHR44520:SF2">
    <property type="entry name" value="RESPONSE REGULATOR RCP1"/>
    <property type="match status" value="1"/>
</dbReference>
<name>D3T0W6_NATMM</name>
<dbReference type="CDD" id="cd17557">
    <property type="entry name" value="REC_Rcp-like"/>
    <property type="match status" value="1"/>
</dbReference>
<evidence type="ECO:0000256" key="1">
    <source>
        <dbReference type="PROSITE-ProRule" id="PRU00169"/>
    </source>
</evidence>
<dbReference type="GO" id="GO:0000160">
    <property type="term" value="P:phosphorelay signal transduction system"/>
    <property type="evidence" value="ECO:0007669"/>
    <property type="project" value="InterPro"/>
</dbReference>
<dbReference type="Proteomes" id="UP000011543">
    <property type="component" value="Unassembled WGS sequence"/>
</dbReference>
<keyword evidence="3" id="KW-0614">Plasmid</keyword>
<dbReference type="Proteomes" id="UP000001879">
    <property type="component" value="Plasmid pNMAG01"/>
</dbReference>
<evidence type="ECO:0000313" key="3">
    <source>
        <dbReference type="EMBL" id="ADD07225.1"/>
    </source>
</evidence>
<evidence type="ECO:0000313" key="4">
    <source>
        <dbReference type="EMBL" id="ELY34337.1"/>
    </source>
</evidence>